<proteinExistence type="inferred from homology"/>
<dbReference type="PANTHER" id="PTHR10332">
    <property type="entry name" value="EQUILIBRATIVE NUCLEOSIDE TRANSPORTER"/>
    <property type="match status" value="1"/>
</dbReference>
<accession>A0A9W6SZ87</accession>
<evidence type="ECO:0000256" key="1">
    <source>
        <dbReference type="ARBA" id="ARBA00004141"/>
    </source>
</evidence>
<reference evidence="9" key="1">
    <citation type="submission" date="2023-04" db="EMBL/GenBank/DDBJ databases">
        <title>Candida boidinii NBRC 10035.</title>
        <authorList>
            <person name="Ichikawa N."/>
            <person name="Sato H."/>
            <person name="Tonouchi N."/>
        </authorList>
    </citation>
    <scope>NUCLEOTIDE SEQUENCE</scope>
    <source>
        <strain evidence="9">NBRC 10035</strain>
    </source>
</reference>
<feature type="transmembrane region" description="Helical" evidence="8">
    <location>
        <begin position="148"/>
        <end position="171"/>
    </location>
</feature>
<evidence type="ECO:0000256" key="6">
    <source>
        <dbReference type="ARBA" id="ARBA00023136"/>
    </source>
</evidence>
<keyword evidence="4 8" id="KW-0812">Transmembrane</keyword>
<gene>
    <name evidence="9" type="ORF">Cboi02_000308600</name>
</gene>
<dbReference type="AlphaFoldDB" id="A0A9W6SZ87"/>
<feature type="transmembrane region" description="Helical" evidence="8">
    <location>
        <begin position="250"/>
        <end position="271"/>
    </location>
</feature>
<evidence type="ECO:0000256" key="2">
    <source>
        <dbReference type="ARBA" id="ARBA00007965"/>
    </source>
</evidence>
<dbReference type="SUPFAM" id="SSF103473">
    <property type="entry name" value="MFS general substrate transporter"/>
    <property type="match status" value="1"/>
</dbReference>
<feature type="transmembrane region" description="Helical" evidence="8">
    <location>
        <begin position="455"/>
        <end position="472"/>
    </location>
</feature>
<dbReference type="InterPro" id="IPR036259">
    <property type="entry name" value="MFS_trans_sf"/>
</dbReference>
<feature type="compositionally biased region" description="Polar residues" evidence="7">
    <location>
        <begin position="1"/>
        <end position="14"/>
    </location>
</feature>
<dbReference type="Pfam" id="PF01733">
    <property type="entry name" value="Nucleoside_tran"/>
    <property type="match status" value="1"/>
</dbReference>
<feature type="transmembrane region" description="Helical" evidence="8">
    <location>
        <begin position="68"/>
        <end position="85"/>
    </location>
</feature>
<feature type="transmembrane region" description="Helical" evidence="8">
    <location>
        <begin position="105"/>
        <end position="127"/>
    </location>
</feature>
<feature type="transmembrane region" description="Helical" evidence="8">
    <location>
        <begin position="207"/>
        <end position="230"/>
    </location>
</feature>
<dbReference type="PIRSF" id="PIRSF016379">
    <property type="entry name" value="ENT"/>
    <property type="match status" value="1"/>
</dbReference>
<sequence length="554" mass="61445">MPPQIESRSGSSRSDMFEIDDDDENNFSIEESSPIQDQDLPNPDDKIVVWTLPIPFTTTLMNINMGHVKYLVFIIAGISNLWPWNCFLSASEYFSDSFAASPSLANTYASTMMTISTITSTVVNFILSQRQAGVNYRTRVDIGQWLEVIVFFLMAVSALCHQNFSAIAYYIFVMVNVFASAVGTCFAQVGCLALVNIEGPIYANAIVVGNAIAGVLPSIALIISVLSVNPGKPESELSVEEVHKLNNSKGFAAMIYFITSSGVNAATLVVFKVLDILKARKEYYRELALGGVHIGTTTSSSTPYNDVPEERNTLQRRSSLTSLQENVISPAAEGLTHRDEEEVQLVKTLTGHAADIDQEVILEDGTHHVDAHVPFSYLWSKLKILEITIFLTFAITLIFPVFASTVESVNLKDHPLTVIYSKSVFIPLAYLIWNLGDLIGRIACAYPFFTLESQYTMLTYSVLRLLFIPFFMNCNIKDRQTGWIICQSDLVYMLLQFFFGFSNGQIFSSCFMNVGKFVDTEKEKKAAAGFTAVFLSVGLAFGSVLSYLFVYLIS</sequence>
<comment type="caution">
    <text evidence="9">The sequence shown here is derived from an EMBL/GenBank/DDBJ whole genome shotgun (WGS) entry which is preliminary data.</text>
</comment>
<dbReference type="InterPro" id="IPR002259">
    <property type="entry name" value="Eqnu_transpt"/>
</dbReference>
<evidence type="ECO:0000256" key="3">
    <source>
        <dbReference type="ARBA" id="ARBA00022448"/>
    </source>
</evidence>
<dbReference type="EMBL" id="BSXN01001011">
    <property type="protein sequence ID" value="GME71110.1"/>
    <property type="molecule type" value="Genomic_DNA"/>
</dbReference>
<evidence type="ECO:0000313" key="10">
    <source>
        <dbReference type="Proteomes" id="UP001165120"/>
    </source>
</evidence>
<comment type="similarity">
    <text evidence="2">Belongs to the SLC29A/ENT transporter (TC 2.A.57) family.</text>
</comment>
<evidence type="ECO:0000313" key="9">
    <source>
        <dbReference type="EMBL" id="GME71110.1"/>
    </source>
</evidence>
<dbReference type="Proteomes" id="UP001165120">
    <property type="component" value="Unassembled WGS sequence"/>
</dbReference>
<feature type="transmembrane region" description="Helical" evidence="8">
    <location>
        <begin position="177"/>
        <end position="195"/>
    </location>
</feature>
<feature type="region of interest" description="Disordered" evidence="7">
    <location>
        <begin position="1"/>
        <end position="41"/>
    </location>
</feature>
<keyword evidence="5 8" id="KW-1133">Transmembrane helix</keyword>
<keyword evidence="6 8" id="KW-0472">Membrane</keyword>
<dbReference type="GO" id="GO:0034257">
    <property type="term" value="F:nicotinamide riboside transmembrane transporter activity"/>
    <property type="evidence" value="ECO:0007669"/>
    <property type="project" value="TreeGrafter"/>
</dbReference>
<evidence type="ECO:0000256" key="4">
    <source>
        <dbReference type="ARBA" id="ARBA00022692"/>
    </source>
</evidence>
<dbReference type="GO" id="GO:0015205">
    <property type="term" value="F:nucleobase transmembrane transporter activity"/>
    <property type="evidence" value="ECO:0007669"/>
    <property type="project" value="TreeGrafter"/>
</dbReference>
<evidence type="ECO:0000256" key="5">
    <source>
        <dbReference type="ARBA" id="ARBA00022989"/>
    </source>
</evidence>
<evidence type="ECO:0000256" key="7">
    <source>
        <dbReference type="SAM" id="MobiDB-lite"/>
    </source>
</evidence>
<keyword evidence="10" id="KW-1185">Reference proteome</keyword>
<organism evidence="9 10">
    <name type="scientific">Candida boidinii</name>
    <name type="common">Yeast</name>
    <dbReference type="NCBI Taxonomy" id="5477"/>
    <lineage>
        <taxon>Eukaryota</taxon>
        <taxon>Fungi</taxon>
        <taxon>Dikarya</taxon>
        <taxon>Ascomycota</taxon>
        <taxon>Saccharomycotina</taxon>
        <taxon>Pichiomycetes</taxon>
        <taxon>Pichiales</taxon>
        <taxon>Pichiaceae</taxon>
        <taxon>Ogataea</taxon>
        <taxon>Ogataea/Candida clade</taxon>
    </lineage>
</organism>
<comment type="subcellular location">
    <subcellularLocation>
        <location evidence="1">Membrane</location>
        <topology evidence="1">Multi-pass membrane protein</topology>
    </subcellularLocation>
</comment>
<name>A0A9W6SZ87_CANBO</name>
<feature type="compositionally biased region" description="Polar residues" evidence="7">
    <location>
        <begin position="26"/>
        <end position="36"/>
    </location>
</feature>
<protein>
    <submittedName>
        <fullName evidence="9">Unnamed protein product</fullName>
    </submittedName>
</protein>
<feature type="transmembrane region" description="Helical" evidence="8">
    <location>
        <begin position="492"/>
        <end position="514"/>
    </location>
</feature>
<dbReference type="PANTHER" id="PTHR10332:SF88">
    <property type="entry name" value="EQUILIBRATIVE NUCLEOSIDE TRANSPORTER 1, ISOFORM A"/>
    <property type="match status" value="1"/>
</dbReference>
<dbReference type="GO" id="GO:0005886">
    <property type="term" value="C:plasma membrane"/>
    <property type="evidence" value="ECO:0007669"/>
    <property type="project" value="TreeGrafter"/>
</dbReference>
<keyword evidence="3" id="KW-0813">Transport</keyword>
<dbReference type="GO" id="GO:0000329">
    <property type="term" value="C:fungal-type vacuole membrane"/>
    <property type="evidence" value="ECO:0007669"/>
    <property type="project" value="TreeGrafter"/>
</dbReference>
<feature type="transmembrane region" description="Helical" evidence="8">
    <location>
        <begin position="384"/>
        <end position="404"/>
    </location>
</feature>
<evidence type="ECO:0000256" key="8">
    <source>
        <dbReference type="SAM" id="Phobius"/>
    </source>
</evidence>
<feature type="transmembrane region" description="Helical" evidence="8">
    <location>
        <begin position="526"/>
        <end position="553"/>
    </location>
</feature>